<evidence type="ECO:0000259" key="7">
    <source>
        <dbReference type="PROSITE" id="PS51900"/>
    </source>
</evidence>
<feature type="region of interest" description="Disordered" evidence="5">
    <location>
        <begin position="18"/>
        <end position="46"/>
    </location>
</feature>
<dbReference type="Proteomes" id="UP000677918">
    <property type="component" value="Unassembled WGS sequence"/>
</dbReference>
<evidence type="ECO:0000313" key="8">
    <source>
        <dbReference type="EMBL" id="GIQ67395.1"/>
    </source>
</evidence>
<dbReference type="InterPro" id="IPR044068">
    <property type="entry name" value="CB"/>
</dbReference>
<dbReference type="InterPro" id="IPR053876">
    <property type="entry name" value="Phage_int_M"/>
</dbReference>
<protein>
    <submittedName>
        <fullName evidence="8">Site-specific integrase</fullName>
    </submittedName>
</protein>
<dbReference type="InterPro" id="IPR010998">
    <property type="entry name" value="Integrase_recombinase_N"/>
</dbReference>
<keyword evidence="9" id="KW-1185">Reference proteome</keyword>
<evidence type="ECO:0000256" key="1">
    <source>
        <dbReference type="ARBA" id="ARBA00008857"/>
    </source>
</evidence>
<dbReference type="SUPFAM" id="SSF56349">
    <property type="entry name" value="DNA breaking-rejoining enzymes"/>
    <property type="match status" value="1"/>
</dbReference>
<dbReference type="Pfam" id="PF14657">
    <property type="entry name" value="Arm-DNA-bind_4"/>
    <property type="match status" value="1"/>
</dbReference>
<feature type="compositionally biased region" description="Basic and acidic residues" evidence="5">
    <location>
        <begin position="37"/>
        <end position="46"/>
    </location>
</feature>
<organism evidence="8 9">
    <name type="scientific">Xylanibacillus composti</name>
    <dbReference type="NCBI Taxonomy" id="1572762"/>
    <lineage>
        <taxon>Bacteria</taxon>
        <taxon>Bacillati</taxon>
        <taxon>Bacillota</taxon>
        <taxon>Bacilli</taxon>
        <taxon>Bacillales</taxon>
        <taxon>Paenibacillaceae</taxon>
        <taxon>Xylanibacillus</taxon>
    </lineage>
</organism>
<evidence type="ECO:0000256" key="4">
    <source>
        <dbReference type="PROSITE-ProRule" id="PRU01248"/>
    </source>
</evidence>
<dbReference type="Pfam" id="PF22022">
    <property type="entry name" value="Phage_int_M"/>
    <property type="match status" value="1"/>
</dbReference>
<name>A0A8J4M016_9BACL</name>
<feature type="domain" description="Core-binding (CB)" evidence="7">
    <location>
        <begin position="69"/>
        <end position="151"/>
    </location>
</feature>
<keyword evidence="3" id="KW-0233">DNA recombination</keyword>
<evidence type="ECO:0000256" key="5">
    <source>
        <dbReference type="SAM" id="MobiDB-lite"/>
    </source>
</evidence>
<dbReference type="GO" id="GO:0006310">
    <property type="term" value="P:DNA recombination"/>
    <property type="evidence" value="ECO:0007669"/>
    <property type="project" value="UniProtKB-KW"/>
</dbReference>
<dbReference type="GO" id="GO:0015074">
    <property type="term" value="P:DNA integration"/>
    <property type="evidence" value="ECO:0007669"/>
    <property type="project" value="InterPro"/>
</dbReference>
<dbReference type="InterPro" id="IPR002104">
    <property type="entry name" value="Integrase_catalytic"/>
</dbReference>
<evidence type="ECO:0000313" key="9">
    <source>
        <dbReference type="Proteomes" id="UP000677918"/>
    </source>
</evidence>
<dbReference type="Gene3D" id="1.10.150.130">
    <property type="match status" value="1"/>
</dbReference>
<accession>A0A8J4M016</accession>
<dbReference type="PANTHER" id="PTHR30349:SF64">
    <property type="entry name" value="PROPHAGE INTEGRASE INTD-RELATED"/>
    <property type="match status" value="1"/>
</dbReference>
<dbReference type="InterPro" id="IPR028259">
    <property type="entry name" value="AP2-like_int_N"/>
</dbReference>
<evidence type="ECO:0000259" key="6">
    <source>
        <dbReference type="PROSITE" id="PS51898"/>
    </source>
</evidence>
<dbReference type="CDD" id="cd01189">
    <property type="entry name" value="INT_ICEBs1_C_like"/>
    <property type="match status" value="1"/>
</dbReference>
<comment type="similarity">
    <text evidence="1">Belongs to the 'phage' integrase family.</text>
</comment>
<comment type="caution">
    <text evidence="8">The sequence shown here is derived from an EMBL/GenBank/DDBJ whole genome shotgun (WGS) entry which is preliminary data.</text>
</comment>
<dbReference type="PROSITE" id="PS51900">
    <property type="entry name" value="CB"/>
    <property type="match status" value="1"/>
</dbReference>
<evidence type="ECO:0000256" key="2">
    <source>
        <dbReference type="ARBA" id="ARBA00023125"/>
    </source>
</evidence>
<dbReference type="PROSITE" id="PS51898">
    <property type="entry name" value="TYR_RECOMBINASE"/>
    <property type="match status" value="1"/>
</dbReference>
<sequence length="404" mass="46740">MASFTKVKANNKQGYKWICVKDGPPDPATGNRKQIARRGDTKKEAEERVDAAIKKLKETKHDEKLIKSLKFEKVASDWLKTYSRGKRKKSTIRIREKEIKILNRYIAKAGIAEITPRKHQEILNDLFDKGYAKSTIEGVHVTAGMIYKYAIKEKYRDDNPCVGAEIPEREVTVDDIENASIENDYLTRGELSEFLDTVLKHGKDEDKEIFFLLAFTGMRPGELCALWESVLNFKENKIKIIRTMYNPDNNMRKYELTPPKTKGSIREIVVEPEIMDMLKAHVRSMTKLKMKARLVEEDICEDNFVFCRPNGYPYIQKTLINRMNRLLNKTTITKEATPHIFRHTHVSMLAEAGVDLPTIMKRVGHDDMDTTLKIYLHVTEKMQQNASLKVQTTYNDLLHMIEAK</sequence>
<keyword evidence="2 4" id="KW-0238">DNA-binding</keyword>
<dbReference type="GO" id="GO:0003677">
    <property type="term" value="F:DNA binding"/>
    <property type="evidence" value="ECO:0007669"/>
    <property type="project" value="UniProtKB-UniRule"/>
</dbReference>
<dbReference type="EMBL" id="BOVK01000003">
    <property type="protein sequence ID" value="GIQ67395.1"/>
    <property type="molecule type" value="Genomic_DNA"/>
</dbReference>
<dbReference type="RefSeq" id="WP_213409991.1">
    <property type="nucleotide sequence ID" value="NZ_BOVK01000003.1"/>
</dbReference>
<dbReference type="PANTHER" id="PTHR30349">
    <property type="entry name" value="PHAGE INTEGRASE-RELATED"/>
    <property type="match status" value="1"/>
</dbReference>
<feature type="domain" description="Tyr recombinase" evidence="6">
    <location>
        <begin position="181"/>
        <end position="388"/>
    </location>
</feature>
<dbReference type="InterPro" id="IPR050090">
    <property type="entry name" value="Tyrosine_recombinase_XerCD"/>
</dbReference>
<dbReference type="AlphaFoldDB" id="A0A8J4M016"/>
<dbReference type="Gene3D" id="1.10.443.10">
    <property type="entry name" value="Intergrase catalytic core"/>
    <property type="match status" value="1"/>
</dbReference>
<reference evidence="8" key="1">
    <citation type="submission" date="2021-04" db="EMBL/GenBank/DDBJ databases">
        <title>Draft genome sequence of Xylanibacillus composti strain K13.</title>
        <authorList>
            <person name="Uke A."/>
            <person name="Chhe C."/>
            <person name="Baramee S."/>
            <person name="Kosugi A."/>
        </authorList>
    </citation>
    <scope>NUCLEOTIDE SEQUENCE</scope>
    <source>
        <strain evidence="8">K13</strain>
    </source>
</reference>
<dbReference type="Pfam" id="PF00589">
    <property type="entry name" value="Phage_integrase"/>
    <property type="match status" value="1"/>
</dbReference>
<dbReference type="InterPro" id="IPR013762">
    <property type="entry name" value="Integrase-like_cat_sf"/>
</dbReference>
<proteinExistence type="inferred from homology"/>
<gene>
    <name evidence="8" type="ORF">XYCOK13_02190</name>
</gene>
<evidence type="ECO:0000256" key="3">
    <source>
        <dbReference type="ARBA" id="ARBA00023172"/>
    </source>
</evidence>
<dbReference type="InterPro" id="IPR011010">
    <property type="entry name" value="DNA_brk_join_enz"/>
</dbReference>